<keyword evidence="3" id="KW-1185">Reference proteome</keyword>
<evidence type="ECO:0000313" key="2">
    <source>
        <dbReference type="EMBL" id="POO02030.1"/>
    </source>
</evidence>
<evidence type="ECO:0000256" key="1">
    <source>
        <dbReference type="SAM" id="MobiDB-lite"/>
    </source>
</evidence>
<dbReference type="InterPro" id="IPR042097">
    <property type="entry name" value="Aminopeptidase_N-like_N_sf"/>
</dbReference>
<organism evidence="2 3">
    <name type="scientific">Trema orientale</name>
    <name type="common">Charcoal tree</name>
    <name type="synonym">Celtis orientalis</name>
    <dbReference type="NCBI Taxonomy" id="63057"/>
    <lineage>
        <taxon>Eukaryota</taxon>
        <taxon>Viridiplantae</taxon>
        <taxon>Streptophyta</taxon>
        <taxon>Embryophyta</taxon>
        <taxon>Tracheophyta</taxon>
        <taxon>Spermatophyta</taxon>
        <taxon>Magnoliopsida</taxon>
        <taxon>eudicotyledons</taxon>
        <taxon>Gunneridae</taxon>
        <taxon>Pentapetalae</taxon>
        <taxon>rosids</taxon>
        <taxon>fabids</taxon>
        <taxon>Rosales</taxon>
        <taxon>Cannabaceae</taxon>
        <taxon>Trema</taxon>
    </lineage>
</organism>
<comment type="caution">
    <text evidence="2">The sequence shown here is derived from an EMBL/GenBank/DDBJ whole genome shotgun (WGS) entry which is preliminary data.</text>
</comment>
<dbReference type="GO" id="GO:0004177">
    <property type="term" value="F:aminopeptidase activity"/>
    <property type="evidence" value="ECO:0007669"/>
    <property type="project" value="UniProtKB-KW"/>
</dbReference>
<sequence>MDKKQSIEQFKGQTRLPKLAIPKRYDLSACTFSGTVLIDLSIVQVTEFLVLNALELAVHEVWFANSCNQSTHKPPSTTAELCCFSRHPTRRCSSPVKPDQTTSSAVSIARNHASPPNQSTPSLSPTTTRVRPNQSTPLPSHLRPDQELHC</sequence>
<protein>
    <submittedName>
        <fullName evidence="2">Peptidase M1, alanine aminopeptidase/leukotriene A4 hydrolase</fullName>
    </submittedName>
</protein>
<feature type="region of interest" description="Disordered" evidence="1">
    <location>
        <begin position="88"/>
        <end position="150"/>
    </location>
</feature>
<proteinExistence type="predicted"/>
<gene>
    <name evidence="2" type="ORF">TorRG33x02_023220</name>
</gene>
<dbReference type="AlphaFoldDB" id="A0A2P5FW57"/>
<name>A0A2P5FW57_TREOI</name>
<reference evidence="3" key="1">
    <citation type="submission" date="2016-06" db="EMBL/GenBank/DDBJ databases">
        <title>Parallel loss of symbiosis genes in relatives of nitrogen-fixing non-legume Parasponia.</title>
        <authorList>
            <person name="Van Velzen R."/>
            <person name="Holmer R."/>
            <person name="Bu F."/>
            <person name="Rutten L."/>
            <person name="Van Zeijl A."/>
            <person name="Liu W."/>
            <person name="Santuari L."/>
            <person name="Cao Q."/>
            <person name="Sharma T."/>
            <person name="Shen D."/>
            <person name="Roswanjaya Y."/>
            <person name="Wardhani T."/>
            <person name="Kalhor M.S."/>
            <person name="Jansen J."/>
            <person name="Van den Hoogen J."/>
            <person name="Gungor B."/>
            <person name="Hartog M."/>
            <person name="Hontelez J."/>
            <person name="Verver J."/>
            <person name="Yang W.-C."/>
            <person name="Schijlen E."/>
            <person name="Repin R."/>
            <person name="Schilthuizen M."/>
            <person name="Schranz E."/>
            <person name="Heidstra R."/>
            <person name="Miyata K."/>
            <person name="Fedorova E."/>
            <person name="Kohlen W."/>
            <person name="Bisseling T."/>
            <person name="Smit S."/>
            <person name="Geurts R."/>
        </authorList>
    </citation>
    <scope>NUCLEOTIDE SEQUENCE [LARGE SCALE GENOMIC DNA]</scope>
    <source>
        <strain evidence="3">cv. RG33-2</strain>
    </source>
</reference>
<dbReference type="InParanoid" id="A0A2P5FW57"/>
<dbReference type="OrthoDB" id="10031169at2759"/>
<keyword evidence="2" id="KW-0378">Hydrolase</keyword>
<dbReference type="SUPFAM" id="SSF63737">
    <property type="entry name" value="Leukotriene A4 hydrolase N-terminal domain"/>
    <property type="match status" value="1"/>
</dbReference>
<dbReference type="Gene3D" id="2.60.40.1730">
    <property type="entry name" value="tricorn interacting facor f3 domain"/>
    <property type="match status" value="1"/>
</dbReference>
<dbReference type="EMBL" id="JXTC01000006">
    <property type="protein sequence ID" value="POO02030.1"/>
    <property type="molecule type" value="Genomic_DNA"/>
</dbReference>
<dbReference type="STRING" id="63057.A0A2P5FW57"/>
<keyword evidence="2" id="KW-0645">Protease</keyword>
<feature type="compositionally biased region" description="Polar residues" evidence="1">
    <location>
        <begin position="114"/>
        <end position="138"/>
    </location>
</feature>
<accession>A0A2P5FW57</accession>
<keyword evidence="2" id="KW-0031">Aminopeptidase</keyword>
<dbReference type="Proteomes" id="UP000237000">
    <property type="component" value="Unassembled WGS sequence"/>
</dbReference>
<evidence type="ECO:0000313" key="3">
    <source>
        <dbReference type="Proteomes" id="UP000237000"/>
    </source>
</evidence>